<dbReference type="Proteomes" id="UP001610444">
    <property type="component" value="Unassembled WGS sequence"/>
</dbReference>
<organism evidence="1 2">
    <name type="scientific">Aspergillus pseudodeflectus</name>
    <dbReference type="NCBI Taxonomy" id="176178"/>
    <lineage>
        <taxon>Eukaryota</taxon>
        <taxon>Fungi</taxon>
        <taxon>Dikarya</taxon>
        <taxon>Ascomycota</taxon>
        <taxon>Pezizomycotina</taxon>
        <taxon>Eurotiomycetes</taxon>
        <taxon>Eurotiomycetidae</taxon>
        <taxon>Eurotiales</taxon>
        <taxon>Aspergillaceae</taxon>
        <taxon>Aspergillus</taxon>
        <taxon>Aspergillus subgen. Nidulantes</taxon>
    </lineage>
</organism>
<gene>
    <name evidence="1" type="ORF">BJX68DRAFT_267858</name>
</gene>
<evidence type="ECO:0000313" key="2">
    <source>
        <dbReference type="Proteomes" id="UP001610444"/>
    </source>
</evidence>
<reference evidence="1 2" key="1">
    <citation type="submission" date="2024-07" db="EMBL/GenBank/DDBJ databases">
        <title>Section-level genome sequencing and comparative genomics of Aspergillus sections Usti and Cavernicolus.</title>
        <authorList>
            <consortium name="Lawrence Berkeley National Laboratory"/>
            <person name="Nybo J.L."/>
            <person name="Vesth T.C."/>
            <person name="Theobald S."/>
            <person name="Frisvad J.C."/>
            <person name="Larsen T.O."/>
            <person name="Kjaerboelling I."/>
            <person name="Rothschild-Mancinelli K."/>
            <person name="Lyhne E.K."/>
            <person name="Kogle M.E."/>
            <person name="Barry K."/>
            <person name="Clum A."/>
            <person name="Na H."/>
            <person name="Ledsgaard L."/>
            <person name="Lin J."/>
            <person name="Lipzen A."/>
            <person name="Kuo A."/>
            <person name="Riley R."/>
            <person name="Mondo S."/>
            <person name="LaButti K."/>
            <person name="Haridas S."/>
            <person name="Pangalinan J."/>
            <person name="Salamov A.A."/>
            <person name="Simmons B.A."/>
            <person name="Magnuson J.K."/>
            <person name="Chen J."/>
            <person name="Drula E."/>
            <person name="Henrissat B."/>
            <person name="Wiebenga A."/>
            <person name="Lubbers R.J."/>
            <person name="Gomes A.C."/>
            <person name="Macurrencykelacurrency M.R."/>
            <person name="Stajich J."/>
            <person name="Grigoriev I.V."/>
            <person name="Mortensen U.H."/>
            <person name="De vries R.P."/>
            <person name="Baker S.E."/>
            <person name="Andersen M.R."/>
        </authorList>
    </citation>
    <scope>NUCLEOTIDE SEQUENCE [LARGE SCALE GENOMIC DNA]</scope>
    <source>
        <strain evidence="1 2">CBS 756.74</strain>
    </source>
</reference>
<evidence type="ECO:0000313" key="1">
    <source>
        <dbReference type="EMBL" id="KAL2847934.1"/>
    </source>
</evidence>
<dbReference type="RefSeq" id="XP_070897979.1">
    <property type="nucleotide sequence ID" value="XM_071045928.1"/>
</dbReference>
<name>A0ABR4K867_9EURO</name>
<keyword evidence="2" id="KW-1185">Reference proteome</keyword>
<protein>
    <submittedName>
        <fullName evidence="1">Uncharacterized protein</fullName>
    </submittedName>
</protein>
<accession>A0ABR4K867</accession>
<sequence length="168" mass="18603">MFKSNEYIPCYGGECTKFGVNRESAFRHLTFKVTVNYIYVDDPRRQQHSAGPVANQQGHPRLVLDCFAGAASRAMNQIKNGPRVVGPAKIDMKLGDFELSVGDDAQPGHWIAPGLLRSPRMVPVHVMEKVNKANEALAGRNPVPGCGYQSQLTTTGEVVVLLWVERRR</sequence>
<dbReference type="GeneID" id="98161092"/>
<comment type="caution">
    <text evidence="1">The sequence shown here is derived from an EMBL/GenBank/DDBJ whole genome shotgun (WGS) entry which is preliminary data.</text>
</comment>
<dbReference type="EMBL" id="JBFXLR010000027">
    <property type="protein sequence ID" value="KAL2847934.1"/>
    <property type="molecule type" value="Genomic_DNA"/>
</dbReference>
<proteinExistence type="predicted"/>